<dbReference type="EMBL" id="LT796768">
    <property type="protein sequence ID" value="SKB09320.1"/>
    <property type="molecule type" value="Genomic_DNA"/>
</dbReference>
<dbReference type="Pfam" id="PF19843">
    <property type="entry name" value="DUF6318"/>
    <property type="match status" value="1"/>
</dbReference>
<protein>
    <recommendedName>
        <fullName evidence="3">DUF6318 domain-containing protein</fullName>
    </recommendedName>
</protein>
<feature type="domain" description="DUF6318" evidence="3">
    <location>
        <begin position="58"/>
        <end position="187"/>
    </location>
</feature>
<evidence type="ECO:0000313" key="5">
    <source>
        <dbReference type="Proteomes" id="UP000191040"/>
    </source>
</evidence>
<feature type="region of interest" description="Disordered" evidence="1">
    <location>
        <begin position="22"/>
        <end position="63"/>
    </location>
</feature>
<evidence type="ECO:0000259" key="3">
    <source>
        <dbReference type="Pfam" id="PF19843"/>
    </source>
</evidence>
<dbReference type="PROSITE" id="PS51257">
    <property type="entry name" value="PROKAR_LIPOPROTEIN"/>
    <property type="match status" value="1"/>
</dbReference>
<proteinExistence type="predicted"/>
<keyword evidence="5" id="KW-1185">Reference proteome</keyword>
<dbReference type="Proteomes" id="UP000191040">
    <property type="component" value="Chromosome I"/>
</dbReference>
<evidence type="ECO:0000256" key="2">
    <source>
        <dbReference type="SAM" id="SignalP"/>
    </source>
</evidence>
<dbReference type="OrthoDB" id="9853214at2"/>
<name>A0A1T4Z5I8_9ACTN</name>
<organism evidence="4 5">
    <name type="scientific">Aeromicrobium choanae</name>
    <dbReference type="NCBI Taxonomy" id="1736691"/>
    <lineage>
        <taxon>Bacteria</taxon>
        <taxon>Bacillati</taxon>
        <taxon>Actinomycetota</taxon>
        <taxon>Actinomycetes</taxon>
        <taxon>Propionibacteriales</taxon>
        <taxon>Nocardioidaceae</taxon>
        <taxon>Aeromicrobium</taxon>
    </lineage>
</organism>
<evidence type="ECO:0000313" key="4">
    <source>
        <dbReference type="EMBL" id="SKB09320.1"/>
    </source>
</evidence>
<feature type="signal peptide" evidence="2">
    <location>
        <begin position="1"/>
        <end position="19"/>
    </location>
</feature>
<accession>A0A1T4Z5I8</accession>
<evidence type="ECO:0000256" key="1">
    <source>
        <dbReference type="SAM" id="MobiDB-lite"/>
    </source>
</evidence>
<dbReference type="RefSeq" id="WP_078700567.1">
    <property type="nucleotide sequence ID" value="NZ_LT796768.1"/>
</dbReference>
<dbReference type="InterPro" id="IPR046281">
    <property type="entry name" value="DUF6318"/>
</dbReference>
<reference evidence="5" key="1">
    <citation type="submission" date="2017-02" db="EMBL/GenBank/DDBJ databases">
        <authorList>
            <person name="Varghese N."/>
            <person name="Submissions S."/>
        </authorList>
    </citation>
    <scope>NUCLEOTIDE SEQUENCE [LARGE SCALE GENOMIC DNA]</scope>
    <source>
        <strain evidence="5">9H-4</strain>
    </source>
</reference>
<dbReference type="AlphaFoldDB" id="A0A1T4Z5I8"/>
<feature type="chain" id="PRO_5039470788" description="DUF6318 domain-containing protein" evidence="2">
    <location>
        <begin position="20"/>
        <end position="192"/>
    </location>
</feature>
<gene>
    <name evidence="4" type="ORF">SAMN06295964_2619</name>
</gene>
<keyword evidence="2" id="KW-0732">Signal</keyword>
<feature type="compositionally biased region" description="Low complexity" evidence="1">
    <location>
        <begin position="32"/>
        <end position="50"/>
    </location>
</feature>
<sequence>MRKTLAGAAALVLTLGLTAACGSDDSDPADPKPSASATTSAPTTEAAWSADAKPERPVDEQSEAGAQAFAEFAADTVFYMMATSDVPALTAIADVATCESCQGWVDNYDNGKINKKSILTGPATYELAGKPTITDDVFYQVKLTMDVPKGRSVVTTDGKKKAETIKAAQGLPFKADIQWKDDQWLLLRYDLG</sequence>
<dbReference type="STRING" id="1736691.SAMN06295964_2619"/>